<organism evidence="3 4">
    <name type="scientific">Streptomyces formicae</name>
    <dbReference type="NCBI Taxonomy" id="1616117"/>
    <lineage>
        <taxon>Bacteria</taxon>
        <taxon>Bacillati</taxon>
        <taxon>Actinomycetota</taxon>
        <taxon>Actinomycetes</taxon>
        <taxon>Kitasatosporales</taxon>
        <taxon>Streptomycetaceae</taxon>
        <taxon>Streptomyces</taxon>
    </lineage>
</organism>
<evidence type="ECO:0000313" key="4">
    <source>
        <dbReference type="Proteomes" id="UP000221011"/>
    </source>
</evidence>
<evidence type="ECO:0008006" key="5">
    <source>
        <dbReference type="Google" id="ProtNLM"/>
    </source>
</evidence>
<evidence type="ECO:0000313" key="3">
    <source>
        <dbReference type="EMBL" id="ATL31207.1"/>
    </source>
</evidence>
<proteinExistence type="predicted"/>
<gene>
    <name evidence="3" type="ORF">KY5_6189c</name>
</gene>
<accession>A0A291QI58</accession>
<dbReference type="AlphaFoldDB" id="A0A291QI58"/>
<reference evidence="3 4" key="1">
    <citation type="submission" date="2017-08" db="EMBL/GenBank/DDBJ databases">
        <title>Complete Genome Sequence of Streptomyces formicae KY5, the formicamycin producer.</title>
        <authorList>
            <person name="Holmes N.A."/>
            <person name="Devine R."/>
            <person name="Qin Z."/>
            <person name="Seipke R.F."/>
            <person name="Wilkinson B."/>
            <person name="Hutchings M.I."/>
        </authorList>
    </citation>
    <scope>NUCLEOTIDE SEQUENCE [LARGE SCALE GENOMIC DNA]</scope>
    <source>
        <strain evidence="3 4">KY5</strain>
    </source>
</reference>
<feature type="region of interest" description="Disordered" evidence="1">
    <location>
        <begin position="30"/>
        <end position="66"/>
    </location>
</feature>
<keyword evidence="2" id="KW-0732">Signal</keyword>
<dbReference type="Proteomes" id="UP000221011">
    <property type="component" value="Chromosome"/>
</dbReference>
<feature type="signal peptide" evidence="2">
    <location>
        <begin position="1"/>
        <end position="23"/>
    </location>
</feature>
<name>A0A291QI58_9ACTN</name>
<feature type="compositionally biased region" description="Basic and acidic residues" evidence="1">
    <location>
        <begin position="37"/>
        <end position="50"/>
    </location>
</feature>
<dbReference type="EMBL" id="CP022685">
    <property type="protein sequence ID" value="ATL31207.1"/>
    <property type="molecule type" value="Genomic_DNA"/>
</dbReference>
<protein>
    <recommendedName>
        <fullName evidence="5">Secreted protein</fullName>
    </recommendedName>
</protein>
<evidence type="ECO:0000256" key="1">
    <source>
        <dbReference type="SAM" id="MobiDB-lite"/>
    </source>
</evidence>
<sequence>MKHSCTKSMATANKLGVLALVTAAVLSLTQCGSGSSGRDEKPSGGEDRRPSATAPGNGSDDSADGLEQRVTGYTANFGEDSGYRHPSRTDRETLAAGVALLLDHRRKEAERRLADVDFAVRTVTDDTTGRRYAEVADRSEGGAAPRGWGRVYLDLDAPVRWSVQVPHPVADQNTERLGAELMSRSRGGILIVAGAHRKAGRGDEADVAHRRDSVFHALCAELIKRGLPGIQLHGMADDSAPDHDVVASTGKGRTAVTEGRVLADALRERGYDVCRAWARTCPLAGRSNMQGRAAAAHDVPFLHVEFGPKIREDRAHGRRAVEALSKVTETWRGR</sequence>
<keyword evidence="4" id="KW-1185">Reference proteome</keyword>
<evidence type="ECO:0000256" key="2">
    <source>
        <dbReference type="SAM" id="SignalP"/>
    </source>
</evidence>
<feature type="chain" id="PRO_5039694675" description="Secreted protein" evidence="2">
    <location>
        <begin position="24"/>
        <end position="334"/>
    </location>
</feature>
<dbReference type="KEGG" id="sfk:KY5_6189c"/>